<name>A0ABZ2C178_9PROT</name>
<dbReference type="InterPro" id="IPR000014">
    <property type="entry name" value="PAS"/>
</dbReference>
<dbReference type="Pfam" id="PF00563">
    <property type="entry name" value="EAL"/>
    <property type="match status" value="1"/>
</dbReference>
<dbReference type="SUPFAM" id="SSF55073">
    <property type="entry name" value="Nucleotide cyclase"/>
    <property type="match status" value="1"/>
</dbReference>
<evidence type="ECO:0000259" key="3">
    <source>
        <dbReference type="PROSITE" id="PS50112"/>
    </source>
</evidence>
<dbReference type="SMART" id="SM00052">
    <property type="entry name" value="EAL"/>
    <property type="match status" value="1"/>
</dbReference>
<evidence type="ECO:0000259" key="2">
    <source>
        <dbReference type="PROSITE" id="PS50110"/>
    </source>
</evidence>
<dbReference type="InterPro" id="IPR001633">
    <property type="entry name" value="EAL_dom"/>
</dbReference>
<dbReference type="Pfam" id="PF00072">
    <property type="entry name" value="Response_reg"/>
    <property type="match status" value="1"/>
</dbReference>
<sequence>MGDFTENQETPKQIILMVDQSPINLMLFQGMLKELKNIDFILFEDPFKALDWAKENFPDLVYVDYNFDLINGVDFIKQFRKIPKCGSVPLVLISAVYDQPVLWKALESGANDFITKPVDRYEFLARTKNMLALSVSQKKLADHAHMLSQEVEQATRDLKTSEERYALAAQGANDGLWDWDLVADKVFYSSRWKAMLGFKEDEISEKPEEWLKRIHPEDQETVKIDIESHLTGISEHFECEYRLRNQKGRYIWVVSRGLAVKNAEGKATRFVGSLTDTTERKKAEQRLVHDAFHDVLTGLPNRALFMDRLTQVLVKRIPHAVLFLDMDRFKNVNDSMGHKAGDELLIALSKRLEKCTRVGDTIARFGGDEFTILLTDIQGLEEVYSFANRLLEAASTAIIIQDQEIFPTLSIGVAMSDAHYNRAEEVVRDADIAMYRAKENGKGRVEIFDESMRNETIAMFKLESNLRRAIERGEIILYYQPIVNLRTGEISGFEALMRWDRPNHGIVTPGEFIPLAEETKMIVPLGRWALETACRQLVEWHKLFPSHEKLFMTVNVSGKQLEHRSFVPDILPILNQTAIKASCLKLEVTESIIMNDPDKAERVLRELKGLGVNLAIDDFGTGYSSLSYLHRYPFDTLKIDQSFISKMREDEKFVETVRIIIMLAYSLGMNVVAEGIEHEDEAIRLKELRCTYGQGYYFARPMPADQITILLNEKKSWLNVPSEKRA</sequence>
<evidence type="ECO:0000259" key="4">
    <source>
        <dbReference type="PROSITE" id="PS50113"/>
    </source>
</evidence>
<dbReference type="InterPro" id="IPR043128">
    <property type="entry name" value="Rev_trsase/Diguanyl_cyclase"/>
</dbReference>
<reference evidence="7 8" key="1">
    <citation type="journal article" date="2024" name="Environ. Microbiol.">
        <title>Novel evolutionary insights on the interactions of the Holosporales (Alphaproteobacteria) with eukaryotic hosts from comparative genomics.</title>
        <authorList>
            <person name="Giovannini M."/>
            <person name="Petroni G."/>
            <person name="Castelli M."/>
        </authorList>
    </citation>
    <scope>NUCLEOTIDE SEQUENCE [LARGE SCALE GENOMIC DNA]</scope>
    <source>
        <strain evidence="7 8">US_Bl 15I1</strain>
    </source>
</reference>
<accession>A0ABZ2C178</accession>
<evidence type="ECO:0000313" key="7">
    <source>
        <dbReference type="EMBL" id="WVX66222.1"/>
    </source>
</evidence>
<feature type="domain" description="EAL" evidence="5">
    <location>
        <begin position="459"/>
        <end position="715"/>
    </location>
</feature>
<evidence type="ECO:0000313" key="8">
    <source>
        <dbReference type="Proteomes" id="UP001330434"/>
    </source>
</evidence>
<dbReference type="NCBIfam" id="TIGR00254">
    <property type="entry name" value="GGDEF"/>
    <property type="match status" value="1"/>
</dbReference>
<keyword evidence="8" id="KW-1185">Reference proteome</keyword>
<keyword evidence="1" id="KW-0597">Phosphoprotein</keyword>
<dbReference type="SUPFAM" id="SSF55785">
    <property type="entry name" value="PYP-like sensor domain (PAS domain)"/>
    <property type="match status" value="1"/>
</dbReference>
<dbReference type="Gene3D" id="3.30.450.20">
    <property type="entry name" value="PAS domain"/>
    <property type="match status" value="1"/>
</dbReference>
<dbReference type="SMART" id="SM00267">
    <property type="entry name" value="GGDEF"/>
    <property type="match status" value="1"/>
</dbReference>
<dbReference type="InterPro" id="IPR035965">
    <property type="entry name" value="PAS-like_dom_sf"/>
</dbReference>
<dbReference type="SUPFAM" id="SSF52172">
    <property type="entry name" value="CheY-like"/>
    <property type="match status" value="1"/>
</dbReference>
<dbReference type="Proteomes" id="UP001330434">
    <property type="component" value="Chromosome"/>
</dbReference>
<dbReference type="InterPro" id="IPR000160">
    <property type="entry name" value="GGDEF_dom"/>
</dbReference>
<dbReference type="InterPro" id="IPR000700">
    <property type="entry name" value="PAS-assoc_C"/>
</dbReference>
<dbReference type="NCBIfam" id="TIGR00229">
    <property type="entry name" value="sensory_box"/>
    <property type="match status" value="1"/>
</dbReference>
<feature type="modified residue" description="4-aspartylphosphate" evidence="1">
    <location>
        <position position="64"/>
    </location>
</feature>
<dbReference type="SUPFAM" id="SSF141868">
    <property type="entry name" value="EAL domain-like"/>
    <property type="match status" value="1"/>
</dbReference>
<proteinExistence type="predicted"/>
<dbReference type="Pfam" id="PF08447">
    <property type="entry name" value="PAS_3"/>
    <property type="match status" value="1"/>
</dbReference>
<dbReference type="PROSITE" id="PS50887">
    <property type="entry name" value="GGDEF"/>
    <property type="match status" value="1"/>
</dbReference>
<dbReference type="SMART" id="SM00086">
    <property type="entry name" value="PAC"/>
    <property type="match status" value="1"/>
</dbReference>
<dbReference type="PROSITE" id="PS50110">
    <property type="entry name" value="RESPONSE_REGULATORY"/>
    <property type="match status" value="1"/>
</dbReference>
<dbReference type="Gene3D" id="3.20.20.450">
    <property type="entry name" value="EAL domain"/>
    <property type="match status" value="1"/>
</dbReference>
<protein>
    <submittedName>
        <fullName evidence="7">PAS and EAL domain-containing protein</fullName>
    </submittedName>
</protein>
<evidence type="ECO:0000259" key="5">
    <source>
        <dbReference type="PROSITE" id="PS50883"/>
    </source>
</evidence>
<gene>
    <name evidence="7" type="ORF">Bealeia1_00397</name>
</gene>
<dbReference type="PROSITE" id="PS50113">
    <property type="entry name" value="PAC"/>
    <property type="match status" value="1"/>
</dbReference>
<dbReference type="InterPro" id="IPR011006">
    <property type="entry name" value="CheY-like_superfamily"/>
</dbReference>
<dbReference type="PROSITE" id="PS50112">
    <property type="entry name" value="PAS"/>
    <property type="match status" value="1"/>
</dbReference>
<dbReference type="InterPro" id="IPR001789">
    <property type="entry name" value="Sig_transdc_resp-reg_receiver"/>
</dbReference>
<dbReference type="RefSeq" id="WP_331256743.1">
    <property type="nucleotide sequence ID" value="NZ_CP133270.1"/>
</dbReference>
<feature type="domain" description="PAC" evidence="4">
    <location>
        <begin position="237"/>
        <end position="289"/>
    </location>
</feature>
<dbReference type="SMART" id="SM00448">
    <property type="entry name" value="REC"/>
    <property type="match status" value="1"/>
</dbReference>
<dbReference type="InterPro" id="IPR029787">
    <property type="entry name" value="Nucleotide_cyclase"/>
</dbReference>
<dbReference type="Pfam" id="PF00990">
    <property type="entry name" value="GGDEF"/>
    <property type="match status" value="1"/>
</dbReference>
<dbReference type="PANTHER" id="PTHR44757:SF2">
    <property type="entry name" value="BIOFILM ARCHITECTURE MAINTENANCE PROTEIN MBAA"/>
    <property type="match status" value="1"/>
</dbReference>
<feature type="domain" description="PAS" evidence="3">
    <location>
        <begin position="161"/>
        <end position="233"/>
    </location>
</feature>
<dbReference type="InterPro" id="IPR035919">
    <property type="entry name" value="EAL_sf"/>
</dbReference>
<dbReference type="PANTHER" id="PTHR44757">
    <property type="entry name" value="DIGUANYLATE CYCLASE DGCP"/>
    <property type="match status" value="1"/>
</dbReference>
<dbReference type="EMBL" id="CP133270">
    <property type="protein sequence ID" value="WVX66222.1"/>
    <property type="molecule type" value="Genomic_DNA"/>
</dbReference>
<dbReference type="InterPro" id="IPR001610">
    <property type="entry name" value="PAC"/>
</dbReference>
<dbReference type="CDD" id="cd00130">
    <property type="entry name" value="PAS"/>
    <property type="match status" value="1"/>
</dbReference>
<dbReference type="CDD" id="cd01949">
    <property type="entry name" value="GGDEF"/>
    <property type="match status" value="1"/>
</dbReference>
<dbReference type="SMART" id="SM00091">
    <property type="entry name" value="PAS"/>
    <property type="match status" value="1"/>
</dbReference>
<dbReference type="Gene3D" id="3.40.50.2300">
    <property type="match status" value="1"/>
</dbReference>
<organism evidence="7 8">
    <name type="scientific">Candidatus Bealeia paramacronuclearis</name>
    <dbReference type="NCBI Taxonomy" id="1921001"/>
    <lineage>
        <taxon>Bacteria</taxon>
        <taxon>Pseudomonadati</taxon>
        <taxon>Pseudomonadota</taxon>
        <taxon>Alphaproteobacteria</taxon>
        <taxon>Holosporales</taxon>
        <taxon>Holosporaceae</taxon>
        <taxon>Candidatus Bealeia</taxon>
    </lineage>
</organism>
<dbReference type="CDD" id="cd01948">
    <property type="entry name" value="EAL"/>
    <property type="match status" value="1"/>
</dbReference>
<dbReference type="PROSITE" id="PS50883">
    <property type="entry name" value="EAL"/>
    <property type="match status" value="1"/>
</dbReference>
<dbReference type="Gene3D" id="3.30.70.270">
    <property type="match status" value="1"/>
</dbReference>
<dbReference type="InterPro" id="IPR013655">
    <property type="entry name" value="PAS_fold_3"/>
</dbReference>
<feature type="domain" description="Response regulatory" evidence="2">
    <location>
        <begin position="14"/>
        <end position="131"/>
    </location>
</feature>
<evidence type="ECO:0000259" key="6">
    <source>
        <dbReference type="PROSITE" id="PS50887"/>
    </source>
</evidence>
<dbReference type="InterPro" id="IPR052155">
    <property type="entry name" value="Biofilm_reg_signaling"/>
</dbReference>
<evidence type="ECO:0000256" key="1">
    <source>
        <dbReference type="PROSITE-ProRule" id="PRU00169"/>
    </source>
</evidence>
<feature type="domain" description="GGDEF" evidence="6">
    <location>
        <begin position="317"/>
        <end position="450"/>
    </location>
</feature>